<dbReference type="EMBL" id="JARXIC010000002">
    <property type="protein sequence ID" value="MDQ8193024.1"/>
    <property type="molecule type" value="Genomic_DNA"/>
</dbReference>
<protein>
    <recommendedName>
        <fullName evidence="3">Molecular chaperone</fullName>
    </recommendedName>
</protein>
<accession>A0ABU1AES9</accession>
<name>A0ABU1AES9_9BACT</name>
<keyword evidence="2" id="KW-1185">Reference proteome</keyword>
<evidence type="ECO:0000313" key="2">
    <source>
        <dbReference type="Proteomes" id="UP001243717"/>
    </source>
</evidence>
<proteinExistence type="predicted"/>
<gene>
    <name evidence="1" type="ORF">QEH59_01210</name>
</gene>
<comment type="caution">
    <text evidence="1">The sequence shown here is derived from an EMBL/GenBank/DDBJ whole genome shotgun (WGS) entry which is preliminary data.</text>
</comment>
<evidence type="ECO:0000313" key="1">
    <source>
        <dbReference type="EMBL" id="MDQ8193024.1"/>
    </source>
</evidence>
<dbReference type="Proteomes" id="UP001243717">
    <property type="component" value="Unassembled WGS sequence"/>
</dbReference>
<organism evidence="1 2">
    <name type="scientific">Thalassobacterium sedimentorum</name>
    <dbReference type="NCBI Taxonomy" id="3041258"/>
    <lineage>
        <taxon>Bacteria</taxon>
        <taxon>Pseudomonadati</taxon>
        <taxon>Verrucomicrobiota</taxon>
        <taxon>Opitutia</taxon>
        <taxon>Puniceicoccales</taxon>
        <taxon>Coraliomargaritaceae</taxon>
        <taxon>Thalassobacterium</taxon>
    </lineage>
</organism>
<sequence>MSKSIAYTYLFWSLLSILGGQDLVAQEGELFKAKLRFFNPIADIRELYFISDGKDQEIRASFVGPSKRYEFISETPELVLFVKETFEGEIVRTPVARVMLPVGGDDCLVFMVPNKANDGERYRTKVFNNSLRALGKGETRIHNMTTMAIMMKYGNLQFQIDGESSKTMPTQTVKDSSGDADSYGTAINIDFPVLIAMNTDSGWRSVYRSIWYPMENDRIQVFIMPQSKTSVRVFQITD</sequence>
<evidence type="ECO:0008006" key="3">
    <source>
        <dbReference type="Google" id="ProtNLM"/>
    </source>
</evidence>
<dbReference type="RefSeq" id="WP_308983533.1">
    <property type="nucleotide sequence ID" value="NZ_JARXIC010000002.1"/>
</dbReference>
<reference evidence="1 2" key="1">
    <citation type="submission" date="2023-04" db="EMBL/GenBank/DDBJ databases">
        <title>A novel bacteria isolated from coastal sediment.</title>
        <authorList>
            <person name="Liu X.-J."/>
            <person name="Du Z.-J."/>
        </authorList>
    </citation>
    <scope>NUCLEOTIDE SEQUENCE [LARGE SCALE GENOMIC DNA]</scope>
    <source>
        <strain evidence="1 2">SDUM461004</strain>
    </source>
</reference>